<feature type="transmembrane region" description="Helical" evidence="10">
    <location>
        <begin position="12"/>
        <end position="34"/>
    </location>
</feature>
<comment type="caution">
    <text evidence="12">The sequence shown here is derived from an EMBL/GenBank/DDBJ whole genome shotgun (WGS) entry which is preliminary data.</text>
</comment>
<evidence type="ECO:0000313" key="13">
    <source>
        <dbReference type="Proteomes" id="UP001519460"/>
    </source>
</evidence>
<evidence type="ECO:0000256" key="5">
    <source>
        <dbReference type="ARBA" id="ARBA00023040"/>
    </source>
</evidence>
<dbReference type="GO" id="GO:0005886">
    <property type="term" value="C:plasma membrane"/>
    <property type="evidence" value="ECO:0007669"/>
    <property type="project" value="UniProtKB-SubCell"/>
</dbReference>
<dbReference type="Pfam" id="PF00001">
    <property type="entry name" value="7tm_1"/>
    <property type="match status" value="1"/>
</dbReference>
<protein>
    <recommendedName>
        <fullName evidence="11">G-protein coupled receptors family 1 profile domain-containing protein</fullName>
    </recommendedName>
</protein>
<feature type="transmembrane region" description="Helical" evidence="10">
    <location>
        <begin position="46"/>
        <end position="70"/>
    </location>
</feature>
<dbReference type="Proteomes" id="UP001519460">
    <property type="component" value="Unassembled WGS sequence"/>
</dbReference>
<dbReference type="PANTHER" id="PTHR24248">
    <property type="entry name" value="ADRENERGIC RECEPTOR-RELATED G-PROTEIN COUPLED RECEPTOR"/>
    <property type="match status" value="1"/>
</dbReference>
<keyword evidence="8" id="KW-0807">Transducer</keyword>
<keyword evidence="7" id="KW-0675">Receptor</keyword>
<evidence type="ECO:0000313" key="12">
    <source>
        <dbReference type="EMBL" id="KAK7506988.1"/>
    </source>
</evidence>
<name>A0ABD0M729_9CAEN</name>
<dbReference type="PRINTS" id="PR00237">
    <property type="entry name" value="GPCRRHODOPSN"/>
</dbReference>
<dbReference type="AlphaFoldDB" id="A0ABD0M729"/>
<dbReference type="Gene3D" id="1.20.1070.10">
    <property type="entry name" value="Rhodopsin 7-helix transmembrane proteins"/>
    <property type="match status" value="1"/>
</dbReference>
<keyword evidence="2" id="KW-1003">Cell membrane</keyword>
<evidence type="ECO:0000256" key="9">
    <source>
        <dbReference type="SAM" id="MobiDB-lite"/>
    </source>
</evidence>
<keyword evidence="3 10" id="KW-0812">Transmembrane</keyword>
<reference evidence="12 13" key="1">
    <citation type="journal article" date="2023" name="Sci. Data">
        <title>Genome assembly of the Korean intertidal mud-creeper Batillaria attramentaria.</title>
        <authorList>
            <person name="Patra A.K."/>
            <person name="Ho P.T."/>
            <person name="Jun S."/>
            <person name="Lee S.J."/>
            <person name="Kim Y."/>
            <person name="Won Y.J."/>
        </authorList>
    </citation>
    <scope>NUCLEOTIDE SEQUENCE [LARGE SCALE GENOMIC DNA]</scope>
    <source>
        <strain evidence="12">Wonlab-2016</strain>
    </source>
</reference>
<evidence type="ECO:0000256" key="3">
    <source>
        <dbReference type="ARBA" id="ARBA00022692"/>
    </source>
</evidence>
<evidence type="ECO:0000259" key="11">
    <source>
        <dbReference type="PROSITE" id="PS50262"/>
    </source>
</evidence>
<keyword evidence="13" id="KW-1185">Reference proteome</keyword>
<keyword evidence="4 10" id="KW-1133">Transmembrane helix</keyword>
<feature type="region of interest" description="Disordered" evidence="9">
    <location>
        <begin position="306"/>
        <end position="341"/>
    </location>
</feature>
<evidence type="ECO:0000256" key="7">
    <source>
        <dbReference type="ARBA" id="ARBA00023170"/>
    </source>
</evidence>
<feature type="compositionally biased region" description="Basic and acidic residues" evidence="9">
    <location>
        <begin position="413"/>
        <end position="425"/>
    </location>
</feature>
<evidence type="ECO:0000256" key="10">
    <source>
        <dbReference type="SAM" id="Phobius"/>
    </source>
</evidence>
<dbReference type="SUPFAM" id="SSF81321">
    <property type="entry name" value="Family A G protein-coupled receptor-like"/>
    <property type="match status" value="1"/>
</dbReference>
<evidence type="ECO:0000256" key="4">
    <source>
        <dbReference type="ARBA" id="ARBA00022989"/>
    </source>
</evidence>
<dbReference type="GO" id="GO:0004993">
    <property type="term" value="F:G protein-coupled serotonin receptor activity"/>
    <property type="evidence" value="ECO:0007669"/>
    <property type="project" value="UniProtKB-ARBA"/>
</dbReference>
<feature type="transmembrane region" description="Helical" evidence="10">
    <location>
        <begin position="251"/>
        <end position="271"/>
    </location>
</feature>
<sequence>MGRAITLTDYAYVTSEIVVGVIVILNNALVLLAIVRTEALHKAQYYFFASLASADLLVGILVPPSVILSYWGWPHNFHGCLLLNSVVILITNISLLSMVAVTLDRYLAICHPVLYTKEMNVRRAFYISAAGWVVAILIGLVPVMGWNKGEENFKGYCAFIFVISMYYMVYMIFFGINLPLLVLMFGAYAYIFRVMRKLETNRKMRNIRNAANGAKAMLTIISVFTVCWMPLHVLNCISVFAPEKSPRVEVLLFAIVLSHANSFMNPFIYTLKNSKIRDAFADMCCASVAAAIQLDTMPTVYKDQSAATLNSKRTDSSAQVAERGDMPGGTQASRDRYHPGDTTVTNVSDELRKAGSFVRCDLMRRDWRIRTYSSTESTTRDSTNEGRLCTSVSSTSFVLDPFATFGMSCTDTGKKKYSSEVDRSIYSRLPARRPMPKDAASKYKETSV</sequence>
<gene>
    <name evidence="12" type="ORF">BaRGS_00001839</name>
</gene>
<feature type="compositionally biased region" description="Polar residues" evidence="9">
    <location>
        <begin position="306"/>
        <end position="319"/>
    </location>
</feature>
<comment type="subcellular location">
    <subcellularLocation>
        <location evidence="1">Cell membrane</location>
        <topology evidence="1">Multi-pass membrane protein</topology>
    </subcellularLocation>
</comment>
<evidence type="ECO:0000256" key="1">
    <source>
        <dbReference type="ARBA" id="ARBA00004651"/>
    </source>
</evidence>
<keyword evidence="5" id="KW-0297">G-protein coupled receptor</keyword>
<evidence type="ECO:0000256" key="6">
    <source>
        <dbReference type="ARBA" id="ARBA00023136"/>
    </source>
</evidence>
<dbReference type="InterPro" id="IPR017452">
    <property type="entry name" value="GPCR_Rhodpsn_7TM"/>
</dbReference>
<proteinExistence type="predicted"/>
<dbReference type="InterPro" id="IPR000276">
    <property type="entry name" value="GPCR_Rhodpsn"/>
</dbReference>
<dbReference type="PROSITE" id="PS00237">
    <property type="entry name" value="G_PROTEIN_RECEP_F1_1"/>
    <property type="match status" value="1"/>
</dbReference>
<keyword evidence="6 10" id="KW-0472">Membrane</keyword>
<evidence type="ECO:0000256" key="8">
    <source>
        <dbReference type="ARBA" id="ARBA00023224"/>
    </source>
</evidence>
<feature type="transmembrane region" description="Helical" evidence="10">
    <location>
        <begin position="212"/>
        <end position="231"/>
    </location>
</feature>
<dbReference type="SMART" id="SM01381">
    <property type="entry name" value="7TM_GPCR_Srsx"/>
    <property type="match status" value="1"/>
</dbReference>
<organism evidence="12 13">
    <name type="scientific">Batillaria attramentaria</name>
    <dbReference type="NCBI Taxonomy" id="370345"/>
    <lineage>
        <taxon>Eukaryota</taxon>
        <taxon>Metazoa</taxon>
        <taxon>Spiralia</taxon>
        <taxon>Lophotrochozoa</taxon>
        <taxon>Mollusca</taxon>
        <taxon>Gastropoda</taxon>
        <taxon>Caenogastropoda</taxon>
        <taxon>Sorbeoconcha</taxon>
        <taxon>Cerithioidea</taxon>
        <taxon>Batillariidae</taxon>
        <taxon>Batillaria</taxon>
    </lineage>
</organism>
<dbReference type="PROSITE" id="PS50262">
    <property type="entry name" value="G_PROTEIN_RECEP_F1_2"/>
    <property type="match status" value="1"/>
</dbReference>
<feature type="compositionally biased region" description="Basic and acidic residues" evidence="9">
    <location>
        <begin position="435"/>
        <end position="448"/>
    </location>
</feature>
<dbReference type="InterPro" id="IPR001634">
    <property type="entry name" value="Adenosn_rcpt"/>
</dbReference>
<feature type="transmembrane region" description="Helical" evidence="10">
    <location>
        <begin position="158"/>
        <end position="191"/>
    </location>
</feature>
<feature type="transmembrane region" description="Helical" evidence="10">
    <location>
        <begin position="124"/>
        <end position="146"/>
    </location>
</feature>
<feature type="transmembrane region" description="Helical" evidence="10">
    <location>
        <begin position="82"/>
        <end position="103"/>
    </location>
</feature>
<evidence type="ECO:0000256" key="2">
    <source>
        <dbReference type="ARBA" id="ARBA00022475"/>
    </source>
</evidence>
<feature type="region of interest" description="Disordered" evidence="9">
    <location>
        <begin position="413"/>
        <end position="448"/>
    </location>
</feature>
<dbReference type="PRINTS" id="PR00424">
    <property type="entry name" value="ADENOSINER"/>
</dbReference>
<feature type="domain" description="G-protein coupled receptors family 1 profile" evidence="11">
    <location>
        <begin position="26"/>
        <end position="269"/>
    </location>
</feature>
<accession>A0ABD0M729</accession>
<dbReference type="EMBL" id="JACVVK020000005">
    <property type="protein sequence ID" value="KAK7506988.1"/>
    <property type="molecule type" value="Genomic_DNA"/>
</dbReference>